<dbReference type="InterPro" id="IPR013642">
    <property type="entry name" value="CLCA_N"/>
</dbReference>
<dbReference type="Pfam" id="PF00092">
    <property type="entry name" value="VWA"/>
    <property type="match status" value="1"/>
</dbReference>
<feature type="compositionally biased region" description="Pro residues" evidence="1">
    <location>
        <begin position="983"/>
        <end position="1003"/>
    </location>
</feature>
<evidence type="ECO:0000256" key="1">
    <source>
        <dbReference type="SAM" id="MobiDB-lite"/>
    </source>
</evidence>
<dbReference type="OrthoDB" id="10021899at2759"/>
<feature type="compositionally biased region" description="Basic and acidic residues" evidence="1">
    <location>
        <begin position="754"/>
        <end position="764"/>
    </location>
</feature>
<evidence type="ECO:0000256" key="3">
    <source>
        <dbReference type="SAM" id="SignalP"/>
    </source>
</evidence>
<feature type="compositionally biased region" description="Low complexity" evidence="1">
    <location>
        <begin position="1031"/>
        <end position="1047"/>
    </location>
</feature>
<dbReference type="EnsemblMetazoa" id="XM_038191921.1">
    <property type="protein sequence ID" value="XP_038047849.1"/>
    <property type="gene ID" value="LOC119721961"/>
</dbReference>
<evidence type="ECO:0000259" key="4">
    <source>
        <dbReference type="PROSITE" id="PS50234"/>
    </source>
</evidence>
<dbReference type="Gene3D" id="2.60.40.10">
    <property type="entry name" value="Immunoglobulins"/>
    <property type="match status" value="1"/>
</dbReference>
<keyword evidence="2" id="KW-0472">Membrane</keyword>
<dbReference type="InterPro" id="IPR051266">
    <property type="entry name" value="CLCR"/>
</dbReference>
<dbReference type="Proteomes" id="UP000887568">
    <property type="component" value="Unplaced"/>
</dbReference>
<keyword evidence="3" id="KW-0732">Signal</keyword>
<dbReference type="Pfam" id="PF08434">
    <property type="entry name" value="CLCA"/>
    <property type="match status" value="1"/>
</dbReference>
<feature type="compositionally biased region" description="Pro residues" evidence="1">
    <location>
        <begin position="1084"/>
        <end position="1100"/>
    </location>
</feature>
<keyword evidence="2" id="KW-1133">Transmembrane helix</keyword>
<keyword evidence="2" id="KW-0812">Transmembrane</keyword>
<dbReference type="Gene3D" id="3.40.50.410">
    <property type="entry name" value="von Willebrand factor, type A domain"/>
    <property type="match status" value="1"/>
</dbReference>
<accession>A0A913Z853</accession>
<dbReference type="GeneID" id="119721961"/>
<evidence type="ECO:0000313" key="6">
    <source>
        <dbReference type="Proteomes" id="UP000887568"/>
    </source>
</evidence>
<dbReference type="SUPFAM" id="SSF53300">
    <property type="entry name" value="vWA-like"/>
    <property type="match status" value="1"/>
</dbReference>
<feature type="transmembrane region" description="Helical" evidence="2">
    <location>
        <begin position="918"/>
        <end position="942"/>
    </location>
</feature>
<dbReference type="PANTHER" id="PTHR10579:SF177">
    <property type="entry name" value="CALCIUM-ACTIVATED CHLORIDE CHANNEL REGULATOR 4-LIKE PROTEIN"/>
    <property type="match status" value="1"/>
</dbReference>
<dbReference type="PROSITE" id="PS50234">
    <property type="entry name" value="VWFA"/>
    <property type="match status" value="1"/>
</dbReference>
<reference evidence="5" key="1">
    <citation type="submission" date="2022-11" db="UniProtKB">
        <authorList>
            <consortium name="EnsemblMetazoa"/>
        </authorList>
    </citation>
    <scope>IDENTIFICATION</scope>
</reference>
<feature type="compositionally biased region" description="Polar residues" evidence="1">
    <location>
        <begin position="1139"/>
        <end position="1152"/>
    </location>
</feature>
<evidence type="ECO:0000256" key="2">
    <source>
        <dbReference type="SAM" id="Phobius"/>
    </source>
</evidence>
<feature type="domain" description="VWFA" evidence="4">
    <location>
        <begin position="336"/>
        <end position="509"/>
    </location>
</feature>
<dbReference type="PANTHER" id="PTHR10579">
    <property type="entry name" value="CALCIUM-ACTIVATED CHLORIDE CHANNEL REGULATOR"/>
    <property type="match status" value="1"/>
</dbReference>
<organism evidence="5 6">
    <name type="scientific">Patiria miniata</name>
    <name type="common">Bat star</name>
    <name type="synonym">Asterina miniata</name>
    <dbReference type="NCBI Taxonomy" id="46514"/>
    <lineage>
        <taxon>Eukaryota</taxon>
        <taxon>Metazoa</taxon>
        <taxon>Echinodermata</taxon>
        <taxon>Eleutherozoa</taxon>
        <taxon>Asterozoa</taxon>
        <taxon>Asteroidea</taxon>
        <taxon>Valvatacea</taxon>
        <taxon>Valvatida</taxon>
        <taxon>Asterinidae</taxon>
        <taxon>Patiria</taxon>
    </lineage>
</organism>
<name>A0A913Z853_PATMI</name>
<dbReference type="RefSeq" id="XP_038047849.1">
    <property type="nucleotide sequence ID" value="XM_038191921.1"/>
</dbReference>
<proteinExistence type="predicted"/>
<dbReference type="CDD" id="cd00198">
    <property type="entry name" value="vWFA"/>
    <property type="match status" value="1"/>
</dbReference>
<protein>
    <recommendedName>
        <fullName evidence="4">VWFA domain-containing protein</fullName>
    </recommendedName>
</protein>
<dbReference type="OMA" id="ICWIEAN"/>
<feature type="region of interest" description="Disordered" evidence="1">
    <location>
        <begin position="952"/>
        <end position="1152"/>
    </location>
</feature>
<feature type="region of interest" description="Disordered" evidence="1">
    <location>
        <begin position="741"/>
        <end position="764"/>
    </location>
</feature>
<dbReference type="InterPro" id="IPR036465">
    <property type="entry name" value="vWFA_dom_sf"/>
</dbReference>
<feature type="signal peptide" evidence="3">
    <location>
        <begin position="1"/>
        <end position="26"/>
    </location>
</feature>
<dbReference type="InterPro" id="IPR013783">
    <property type="entry name" value="Ig-like_fold"/>
</dbReference>
<feature type="compositionally biased region" description="Pro residues" evidence="1">
    <location>
        <begin position="1048"/>
        <end position="1076"/>
    </location>
</feature>
<feature type="compositionally biased region" description="Pro residues" evidence="1">
    <location>
        <begin position="1011"/>
        <end position="1020"/>
    </location>
</feature>
<keyword evidence="6" id="KW-1185">Reference proteome</keyword>
<sequence>MLRGVTVALAVTVLWVSGGFRGLVSAERDSRASLELVDGGYVNLLIGISDRVPSNPALLDRIKFVFTEASKFLFQATKQRAYFKDIHILVPESWEDSTEYSSVEWQRFDQSDVIVDFSSDGQTNNNRPYTNKATPCGEPGQYIHLTPDYILSQSTAQPFGPYDKTLTHEWAHYRWGVFDEYPLQNGAHFYAASNGDIEAVRCVLKITGGRVLPNTPNAPCQVDETGLPEPACRFRDDFDGTDYTGSLMYKQFLPAISTFCENAANGVPEGNEHNREAPNLQNTECQGKSIWEVMRQHRDFAAGKGENDVNGFGGGEEEFDGEPVPEFTVVKKRSSRIVLVVDTSGSMSGQRLRQLKQAAERLITGILVEGEMLGLVEFAKMSDILSELRTLNDANRETLLSEIKSLTAVGATSIGAGIINGLQVLQGGSENSEDAAGGKIIVITDGEENRAPFIRDVLPMVNGSGVTIDTIALGPDASPHLELLSTTTGGTAYLLEDKSGLLSDVFSKSSTTEKAITSVPITLYSEFIQIPVGQNFTDAVYIDSSIGRDTQFVFGYSHQDGIAVRMTRPNKTLITAGSPEYDTNSDFKRIRIAIPGDAQVGLWTFEIRNKRREVENVTVLVQSYARENQEPILIQSYWRHTTVVPPQIQALYVSVGQGYTSVVDADVRAFVDLPCGNGNETVTLHPKDDGIGADITKDDGVYSSYFTEFCGEGRYGVNIEVINDGMVTSVASGSIIGAGAAINPESTGDDSQPEPEHRSTGDFRRVSIGGSFKCEGSNICNGSIDMYPPARITDLMATNVDPNTKQIKLTFTAPGDDLSTGKASYYVIVMSRSVSDIYDNFDGVPEVPLDSFVEGNVTLTKDAGETEVFVIRVTETGAFSYSFAVVAIDDDGNRGEPSNVVTSSARDRRPVPPSGVSLGLVVGCTLSGAVLLILVLIAAVYVCRRRRQAGEKGNPEVGMVNGGTTAGNMYADNNVGMESHRPVPAPSAQPMPPSGPLKPPNSPWRPTSAPLKPPVVPLKPPTSLMRPPSAPLGSPSSSPQRPTSAAPLKPPVVPLKPPASPMRPPSAPLGSPPSSPLRPTSAPLKPPVVPLKPPTSPMRPPSALLKPPSSPLPTDNPEGNLYEGVISRRHKDPNWDPTLPNNSEGGGANIQTGHVANTRAAFDNIGFLK</sequence>
<dbReference type="InterPro" id="IPR002035">
    <property type="entry name" value="VWF_A"/>
</dbReference>
<feature type="chain" id="PRO_5037689466" description="VWFA domain-containing protein" evidence="3">
    <location>
        <begin position="27"/>
        <end position="1169"/>
    </location>
</feature>
<dbReference type="AlphaFoldDB" id="A0A913Z853"/>
<dbReference type="SMART" id="SM00327">
    <property type="entry name" value="VWA"/>
    <property type="match status" value="1"/>
</dbReference>
<evidence type="ECO:0000313" key="5">
    <source>
        <dbReference type="EnsemblMetazoa" id="XP_038047849.1"/>
    </source>
</evidence>